<protein>
    <recommendedName>
        <fullName evidence="3">Type II secretion system protein GspC N-terminal domain-containing protein</fullName>
    </recommendedName>
</protein>
<proteinExistence type="predicted"/>
<accession>A0A916UUD9</accession>
<reference evidence="1" key="1">
    <citation type="journal article" date="2014" name="Int. J. Syst. Evol. Microbiol.">
        <title>Complete genome sequence of Corynebacterium casei LMG S-19264T (=DSM 44701T), isolated from a smear-ripened cheese.</title>
        <authorList>
            <consortium name="US DOE Joint Genome Institute (JGI-PGF)"/>
            <person name="Walter F."/>
            <person name="Albersmeier A."/>
            <person name="Kalinowski J."/>
            <person name="Ruckert C."/>
        </authorList>
    </citation>
    <scope>NUCLEOTIDE SEQUENCE</scope>
    <source>
        <strain evidence="1">CGMCC 1.10998</strain>
    </source>
</reference>
<evidence type="ECO:0000313" key="1">
    <source>
        <dbReference type="EMBL" id="GGC87484.1"/>
    </source>
</evidence>
<reference evidence="1" key="2">
    <citation type="submission" date="2020-09" db="EMBL/GenBank/DDBJ databases">
        <authorList>
            <person name="Sun Q."/>
            <person name="Zhou Y."/>
        </authorList>
    </citation>
    <scope>NUCLEOTIDE SEQUENCE</scope>
    <source>
        <strain evidence="1">CGMCC 1.10998</strain>
    </source>
</reference>
<dbReference type="Proteomes" id="UP000637423">
    <property type="component" value="Unassembled WGS sequence"/>
</dbReference>
<sequence>MMWQQIRLSVIVTTLLSLFGLLLMKVFLPPLPVVKLVNGDAQPWEIPAVFKQDPSLKVEQLISRNLWKEPAVAGNNPAVEEKPLTPPDWRIAAVIKTGRSNQVVISFKDNPNNLQTLNIGDKLPGGFPIVRIEQNWIVIAINGRHSMLSVGRN</sequence>
<gene>
    <name evidence="1" type="ORF">GCM10011396_38450</name>
</gene>
<name>A0A916UUD9_9BURK</name>
<dbReference type="AlphaFoldDB" id="A0A916UUD9"/>
<keyword evidence="2" id="KW-1185">Reference proteome</keyword>
<dbReference type="EMBL" id="BMED01000004">
    <property type="protein sequence ID" value="GGC87484.1"/>
    <property type="molecule type" value="Genomic_DNA"/>
</dbReference>
<dbReference type="RefSeq" id="WP_188567741.1">
    <property type="nucleotide sequence ID" value="NZ_BMED01000004.1"/>
</dbReference>
<comment type="caution">
    <text evidence="1">The sequence shown here is derived from an EMBL/GenBank/DDBJ whole genome shotgun (WGS) entry which is preliminary data.</text>
</comment>
<organism evidence="1 2">
    <name type="scientific">Undibacterium terreum</name>
    <dbReference type="NCBI Taxonomy" id="1224302"/>
    <lineage>
        <taxon>Bacteria</taxon>
        <taxon>Pseudomonadati</taxon>
        <taxon>Pseudomonadota</taxon>
        <taxon>Betaproteobacteria</taxon>
        <taxon>Burkholderiales</taxon>
        <taxon>Oxalobacteraceae</taxon>
        <taxon>Undibacterium</taxon>
    </lineage>
</organism>
<evidence type="ECO:0008006" key="3">
    <source>
        <dbReference type="Google" id="ProtNLM"/>
    </source>
</evidence>
<evidence type="ECO:0000313" key="2">
    <source>
        <dbReference type="Proteomes" id="UP000637423"/>
    </source>
</evidence>